<keyword evidence="1" id="KW-1133">Transmembrane helix</keyword>
<dbReference type="RefSeq" id="WP_239126111.1">
    <property type="nucleotide sequence ID" value="NZ_BONF01000040.1"/>
</dbReference>
<dbReference type="EMBL" id="BONF01000040">
    <property type="protein sequence ID" value="GIF84710.1"/>
    <property type="molecule type" value="Genomic_DNA"/>
</dbReference>
<organism evidence="3 4">
    <name type="scientific">Catellatospora bangladeshensis</name>
    <dbReference type="NCBI Taxonomy" id="310355"/>
    <lineage>
        <taxon>Bacteria</taxon>
        <taxon>Bacillati</taxon>
        <taxon>Actinomycetota</taxon>
        <taxon>Actinomycetes</taxon>
        <taxon>Micromonosporales</taxon>
        <taxon>Micromonosporaceae</taxon>
        <taxon>Catellatospora</taxon>
    </lineage>
</organism>
<keyword evidence="1" id="KW-0812">Transmembrane</keyword>
<accession>A0A8J3NNB9</accession>
<dbReference type="Proteomes" id="UP000601223">
    <property type="component" value="Unassembled WGS sequence"/>
</dbReference>
<evidence type="ECO:0000313" key="3">
    <source>
        <dbReference type="EMBL" id="GIF84710.1"/>
    </source>
</evidence>
<feature type="domain" description="Protein-glutamine gamma-glutamyltransferase-like C-terminal" evidence="2">
    <location>
        <begin position="107"/>
        <end position="173"/>
    </location>
</feature>
<keyword evidence="4" id="KW-1185">Reference proteome</keyword>
<dbReference type="Pfam" id="PF13559">
    <property type="entry name" value="DUF4129"/>
    <property type="match status" value="1"/>
</dbReference>
<sequence>MRWWNEAAAAWDDVFGIGFSTLVLLLLAVVVAVLWYTYPAWLPSRWKLRRAARRAKRGQDVDEVTGEPADGEEDAEELLEQPAEVFHELADRYAAEGRWAEAVRERLRAIVRELAERGVIEHVPGWTVTELARAAVTARPALGPALGDAAAVFSGIWYAQRPASAGDDERMRGHLATVRELVRGGR</sequence>
<dbReference type="InterPro" id="IPR025403">
    <property type="entry name" value="TgpA-like_C"/>
</dbReference>
<evidence type="ECO:0000259" key="2">
    <source>
        <dbReference type="Pfam" id="PF13559"/>
    </source>
</evidence>
<reference evidence="3 4" key="1">
    <citation type="submission" date="2021-01" db="EMBL/GenBank/DDBJ databases">
        <title>Whole genome shotgun sequence of Catellatospora bangladeshensis NBRC 107357.</title>
        <authorList>
            <person name="Komaki H."/>
            <person name="Tamura T."/>
        </authorList>
    </citation>
    <scope>NUCLEOTIDE SEQUENCE [LARGE SCALE GENOMIC DNA]</scope>
    <source>
        <strain evidence="3 4">NBRC 107357</strain>
    </source>
</reference>
<evidence type="ECO:0000256" key="1">
    <source>
        <dbReference type="SAM" id="Phobius"/>
    </source>
</evidence>
<comment type="caution">
    <text evidence="3">The sequence shown here is derived from an EMBL/GenBank/DDBJ whole genome shotgun (WGS) entry which is preliminary data.</text>
</comment>
<keyword evidence="1" id="KW-0472">Membrane</keyword>
<protein>
    <recommendedName>
        <fullName evidence="2">Protein-glutamine gamma-glutamyltransferase-like C-terminal domain-containing protein</fullName>
    </recommendedName>
</protein>
<gene>
    <name evidence="3" type="ORF">Cba03nite_60590</name>
</gene>
<evidence type="ECO:0000313" key="4">
    <source>
        <dbReference type="Proteomes" id="UP000601223"/>
    </source>
</evidence>
<feature type="transmembrane region" description="Helical" evidence="1">
    <location>
        <begin position="14"/>
        <end position="38"/>
    </location>
</feature>
<name>A0A8J3NNB9_9ACTN</name>
<proteinExistence type="predicted"/>
<dbReference type="AlphaFoldDB" id="A0A8J3NNB9"/>